<dbReference type="PROSITE" id="PS00018">
    <property type="entry name" value="EF_HAND_1"/>
    <property type="match status" value="2"/>
</dbReference>
<dbReference type="STRING" id="158441.A0A226E5M8"/>
<dbReference type="SUPFAM" id="SSF47473">
    <property type="entry name" value="EF-hand"/>
    <property type="match status" value="1"/>
</dbReference>
<protein>
    <submittedName>
        <fullName evidence="3">Calexcitin-2</fullName>
    </submittedName>
</protein>
<comment type="caution">
    <text evidence="3">The sequence shown here is derived from an EMBL/GenBank/DDBJ whole genome shotgun (WGS) entry which is preliminary data.</text>
</comment>
<dbReference type="OrthoDB" id="9974725at2759"/>
<evidence type="ECO:0000313" key="3">
    <source>
        <dbReference type="EMBL" id="OXA52374.1"/>
    </source>
</evidence>
<feature type="domain" description="EF-hand" evidence="2">
    <location>
        <begin position="96"/>
        <end position="131"/>
    </location>
</feature>
<sequence>MSMSEFRLAKLTYVFERFFDTDKSGTIEKEDFHLAVKQLCKVRKWSEGGDDFKAVEASFMKMWDVLRKRCYKEDNEKISPEEFVQLWRNTGKIDEWEKVYMDLMFELQDTSGDGVIDEDEFAGVCDSFGVNPAEARQAFATFSMRGHVAVDKKYYEKLWKDYFGSDDPASPGNYMFGKVSFADVLQ</sequence>
<feature type="domain" description="EF-hand" evidence="2">
    <location>
        <begin position="6"/>
        <end position="42"/>
    </location>
</feature>
<dbReference type="Gene3D" id="1.10.238.10">
    <property type="entry name" value="EF-hand"/>
    <property type="match status" value="1"/>
</dbReference>
<dbReference type="PROSITE" id="PS50222">
    <property type="entry name" value="EF_HAND_2"/>
    <property type="match status" value="2"/>
</dbReference>
<name>A0A226E5M8_FOLCA</name>
<dbReference type="GO" id="GO:0005509">
    <property type="term" value="F:calcium ion binding"/>
    <property type="evidence" value="ECO:0007669"/>
    <property type="project" value="InterPro"/>
</dbReference>
<evidence type="ECO:0000256" key="1">
    <source>
        <dbReference type="ARBA" id="ARBA00022837"/>
    </source>
</evidence>
<dbReference type="Proteomes" id="UP000198287">
    <property type="component" value="Unassembled WGS sequence"/>
</dbReference>
<dbReference type="InterPro" id="IPR018247">
    <property type="entry name" value="EF_Hand_1_Ca_BS"/>
</dbReference>
<keyword evidence="1" id="KW-0106">Calcium</keyword>
<dbReference type="EMBL" id="LNIX01000007">
    <property type="protein sequence ID" value="OXA52374.1"/>
    <property type="molecule type" value="Genomic_DNA"/>
</dbReference>
<dbReference type="AlphaFoldDB" id="A0A226E5M8"/>
<dbReference type="InterPro" id="IPR002048">
    <property type="entry name" value="EF_hand_dom"/>
</dbReference>
<organism evidence="3 4">
    <name type="scientific">Folsomia candida</name>
    <name type="common">Springtail</name>
    <dbReference type="NCBI Taxonomy" id="158441"/>
    <lineage>
        <taxon>Eukaryota</taxon>
        <taxon>Metazoa</taxon>
        <taxon>Ecdysozoa</taxon>
        <taxon>Arthropoda</taxon>
        <taxon>Hexapoda</taxon>
        <taxon>Collembola</taxon>
        <taxon>Entomobryomorpha</taxon>
        <taxon>Isotomoidea</taxon>
        <taxon>Isotomidae</taxon>
        <taxon>Proisotominae</taxon>
        <taxon>Folsomia</taxon>
    </lineage>
</organism>
<dbReference type="Pfam" id="PF13833">
    <property type="entry name" value="EF-hand_8"/>
    <property type="match status" value="2"/>
</dbReference>
<keyword evidence="4" id="KW-1185">Reference proteome</keyword>
<proteinExistence type="predicted"/>
<evidence type="ECO:0000259" key="2">
    <source>
        <dbReference type="PROSITE" id="PS50222"/>
    </source>
</evidence>
<accession>A0A226E5M8</accession>
<dbReference type="OMA" id="AYVEYMF"/>
<reference evidence="3 4" key="1">
    <citation type="submission" date="2015-12" db="EMBL/GenBank/DDBJ databases">
        <title>The genome of Folsomia candida.</title>
        <authorList>
            <person name="Faddeeva A."/>
            <person name="Derks M.F."/>
            <person name="Anvar Y."/>
            <person name="Smit S."/>
            <person name="Van Straalen N."/>
            <person name="Roelofs D."/>
        </authorList>
    </citation>
    <scope>NUCLEOTIDE SEQUENCE [LARGE SCALE GENOMIC DNA]</scope>
    <source>
        <strain evidence="3 4">VU population</strain>
        <tissue evidence="3">Whole body</tissue>
    </source>
</reference>
<gene>
    <name evidence="3" type="ORF">Fcan01_13897</name>
</gene>
<dbReference type="InterPro" id="IPR011992">
    <property type="entry name" value="EF-hand-dom_pair"/>
</dbReference>
<dbReference type="SMART" id="SM00054">
    <property type="entry name" value="EFh"/>
    <property type="match status" value="2"/>
</dbReference>
<evidence type="ECO:0000313" key="4">
    <source>
        <dbReference type="Proteomes" id="UP000198287"/>
    </source>
</evidence>